<dbReference type="AlphaFoldDB" id="A0A1N7JF06"/>
<gene>
    <name evidence="2" type="ORF">SAMN05421790_10214</name>
</gene>
<dbReference type="Proteomes" id="UP000186795">
    <property type="component" value="Unassembled WGS sequence"/>
</dbReference>
<dbReference type="RefSeq" id="WP_076523540.1">
    <property type="nucleotide sequence ID" value="NZ_CP048103.1"/>
</dbReference>
<accession>A0A1N7JF06</accession>
<reference evidence="3" key="1">
    <citation type="submission" date="2017-01" db="EMBL/GenBank/DDBJ databases">
        <authorList>
            <person name="Varghese N."/>
            <person name="Submissions S."/>
        </authorList>
    </citation>
    <scope>NUCLEOTIDE SEQUENCE [LARGE SCALE GENOMIC DNA]</scope>
    <source>
        <strain evidence="3">DSM 45196</strain>
    </source>
</reference>
<feature type="transmembrane region" description="Helical" evidence="1">
    <location>
        <begin position="20"/>
        <end position="53"/>
    </location>
</feature>
<organism evidence="2 3">
    <name type="scientific">Kroppenstedtia eburnea</name>
    <dbReference type="NCBI Taxonomy" id="714067"/>
    <lineage>
        <taxon>Bacteria</taxon>
        <taxon>Bacillati</taxon>
        <taxon>Bacillota</taxon>
        <taxon>Bacilli</taxon>
        <taxon>Bacillales</taxon>
        <taxon>Thermoactinomycetaceae</taxon>
        <taxon>Kroppenstedtia</taxon>
    </lineage>
</organism>
<evidence type="ECO:0000256" key="1">
    <source>
        <dbReference type="SAM" id="Phobius"/>
    </source>
</evidence>
<keyword evidence="1" id="KW-0472">Membrane</keyword>
<keyword evidence="1" id="KW-1133">Transmembrane helix</keyword>
<proteinExistence type="predicted"/>
<evidence type="ECO:0000313" key="3">
    <source>
        <dbReference type="Proteomes" id="UP000186795"/>
    </source>
</evidence>
<keyword evidence="3" id="KW-1185">Reference proteome</keyword>
<keyword evidence="1" id="KW-0812">Transmembrane</keyword>
<name>A0A1N7JF06_9BACL</name>
<protein>
    <submittedName>
        <fullName evidence="2">Uncharacterized protein</fullName>
    </submittedName>
</protein>
<sequence>MSSTHPYTHRLERQPVRERLLIAAYGFFVFGMMFNITIVLSVIGVPVVFMAGVVMFIRWRIKTIKVGCSQCQTKNAIEPKVTQFHCKGCYRHIDEQETLSAKQGPIHS</sequence>
<evidence type="ECO:0000313" key="2">
    <source>
        <dbReference type="EMBL" id="SIS47917.1"/>
    </source>
</evidence>
<dbReference type="EMBL" id="FTOD01000002">
    <property type="protein sequence ID" value="SIS47917.1"/>
    <property type="molecule type" value="Genomic_DNA"/>
</dbReference>